<accession>A0A251XR82</accession>
<gene>
    <name evidence="1" type="ORF">CMsap09_02540</name>
</gene>
<dbReference type="EMBL" id="MDHJ01000001">
    <property type="protein sequence ID" value="OUE07799.1"/>
    <property type="molecule type" value="Genomic_DNA"/>
</dbReference>
<dbReference type="AlphaFoldDB" id="A0A251XR82"/>
<evidence type="ECO:0000313" key="2">
    <source>
        <dbReference type="Proteomes" id="UP000195106"/>
    </source>
</evidence>
<sequence length="127" mass="14189">MTTAHWHDLLVPTLMPDAPAGHVRMRADVLPSKVYGANVRSIARWSEWERIRLGVTARAGNLCQICDGESHGPSGKLQRPDCYEIWGFEERDNRLTQALAGLIALGKACPTPSARVEPPTTTRWWRS</sequence>
<reference evidence="1 2" key="1">
    <citation type="submission" date="2016-08" db="EMBL/GenBank/DDBJ databases">
        <title>Genome sequence of Clavibacter michiganensis spp. strain CASJ009.</title>
        <authorList>
            <person name="Thapa S.P."/>
            <person name="Coaker G."/>
        </authorList>
    </citation>
    <scope>NUCLEOTIDE SEQUENCE [LARGE SCALE GENOMIC DNA]</scope>
    <source>
        <strain evidence="1">CASJ009</strain>
    </source>
</reference>
<protein>
    <submittedName>
        <fullName evidence="1">Uncharacterized protein</fullName>
    </submittedName>
</protein>
<dbReference type="Proteomes" id="UP000195106">
    <property type="component" value="Unassembled WGS sequence"/>
</dbReference>
<name>A0A251XR82_9MICO</name>
<comment type="caution">
    <text evidence="1">The sequence shown here is derived from an EMBL/GenBank/DDBJ whole genome shotgun (WGS) entry which is preliminary data.</text>
</comment>
<evidence type="ECO:0000313" key="1">
    <source>
        <dbReference type="EMBL" id="OUE07799.1"/>
    </source>
</evidence>
<proteinExistence type="predicted"/>
<organism evidence="1 2">
    <name type="scientific">Clavibacter michiganensis</name>
    <dbReference type="NCBI Taxonomy" id="28447"/>
    <lineage>
        <taxon>Bacteria</taxon>
        <taxon>Bacillati</taxon>
        <taxon>Actinomycetota</taxon>
        <taxon>Actinomycetes</taxon>
        <taxon>Micrococcales</taxon>
        <taxon>Microbacteriaceae</taxon>
        <taxon>Clavibacter</taxon>
    </lineage>
</organism>